<evidence type="ECO:0000313" key="1">
    <source>
        <dbReference type="EMBL" id="VTT77765.1"/>
    </source>
</evidence>
<reference evidence="1" key="1">
    <citation type="submission" date="2019-05" db="EMBL/GenBank/DDBJ databases">
        <authorList>
            <person name="Piombo E."/>
        </authorList>
    </citation>
    <scope>NUCLEOTIDE SEQUENCE</scope>
    <source>
        <strain evidence="1">C2S</strain>
    </source>
</reference>
<dbReference type="AlphaFoldDB" id="A0A5Q3DA41"/>
<name>A0A5Q3DA41_FUSFU</name>
<dbReference type="Proteomes" id="UP000760494">
    <property type="component" value="Unassembled WGS sequence"/>
</dbReference>
<sequence length="232" mass="26190">MHVRKFDEATLPRFRSFKRRSHISRTPTSHRPYHSLRTFMVVVGSTAGVIRSLARRLGGLTIVPWLVALQPFRRYYTTIALWSFLIVARYSLAYMNTVCDRLQFGSFIFRVRASSVLLKSNPTLFASVGRSRERTNLKHTLSGADKAVIILRRSALAAAFMESCRVSSVSTRVPILRSGIRKMSTKPGSTRRLGARTRQGLDTYSWNADVKGRLETQAGQIKSLLNVIVTDL</sequence>
<comment type="caution">
    <text evidence="1">The sequence shown here is derived from an EMBL/GenBank/DDBJ whole genome shotgun (WGS) entry which is preliminary data.</text>
</comment>
<proteinExistence type="predicted"/>
<evidence type="ECO:0000313" key="2">
    <source>
        <dbReference type="Proteomes" id="UP000760494"/>
    </source>
</evidence>
<protein>
    <submittedName>
        <fullName evidence="1">Uncharacterized protein</fullName>
    </submittedName>
</protein>
<gene>
    <name evidence="1" type="ORF">C2S_10725</name>
</gene>
<accession>A0A5Q3DA41</accession>
<dbReference type="EMBL" id="CABFJX010000389">
    <property type="protein sequence ID" value="VTT77765.1"/>
    <property type="molecule type" value="Genomic_DNA"/>
</dbReference>
<organism evidence="1 2">
    <name type="scientific">Fusarium fujikuroi</name>
    <name type="common">Bakanae and foot rot disease fungus</name>
    <name type="synonym">Gibberella fujikuroi</name>
    <dbReference type="NCBI Taxonomy" id="5127"/>
    <lineage>
        <taxon>Eukaryota</taxon>
        <taxon>Fungi</taxon>
        <taxon>Dikarya</taxon>
        <taxon>Ascomycota</taxon>
        <taxon>Pezizomycotina</taxon>
        <taxon>Sordariomycetes</taxon>
        <taxon>Hypocreomycetidae</taxon>
        <taxon>Hypocreales</taxon>
        <taxon>Nectriaceae</taxon>
        <taxon>Fusarium</taxon>
        <taxon>Fusarium fujikuroi species complex</taxon>
    </lineage>
</organism>